<protein>
    <recommendedName>
        <fullName evidence="3">Transmembrane protein</fullName>
    </recommendedName>
</protein>
<reference evidence="2" key="1">
    <citation type="journal article" date="2018" name="Nat. Plants">
        <title>Whole-genome landscape of Medicago truncatula symbiotic genes.</title>
        <authorList>
            <person name="Pecrix Y."/>
            <person name="Gamas P."/>
            <person name="Carrere S."/>
        </authorList>
    </citation>
    <scope>NUCLEOTIDE SEQUENCE</scope>
    <source>
        <tissue evidence="2">Leaves</tissue>
    </source>
</reference>
<proteinExistence type="predicted"/>
<sequence length="298" mass="33810">MVHRGSLLSNNNLTNVQSLMTMTLTNSHSTLTSDKKSMCIVLESISNPVLKLLLRVSLSSRSFGVTRLMMNLMMVTGLVRIRNIWCCIALLVPLSIQHFFLWCGGFEPQTLHIETKTISSRKQSTWLTQLSVQRRVAAESVVSAFVSVLASWRGNLLVISCFLIFVMLFVGFAGFWAFGLTPRVQTLPSVTGPEILSSVGHVNISKYSFRFIMSVTLAKKNCFKMNVTLYFQYNFNFFLPTLPSINTQTFLSHNFQCNFKFVFFLGSLIKVLRLKIISFHSLICVQLAKTTFILKRMK</sequence>
<name>A0A396HW43_MEDTR</name>
<feature type="transmembrane region" description="Helical" evidence="1">
    <location>
        <begin position="83"/>
        <end position="102"/>
    </location>
</feature>
<keyword evidence="1" id="KW-1133">Transmembrane helix</keyword>
<feature type="transmembrane region" description="Helical" evidence="1">
    <location>
        <begin position="156"/>
        <end position="178"/>
    </location>
</feature>
<accession>A0A396HW43</accession>
<gene>
    <name evidence="2" type="ORF">MtrunA17_Chr5g0441871</name>
</gene>
<keyword evidence="1" id="KW-0472">Membrane</keyword>
<keyword evidence="1" id="KW-0812">Transmembrane</keyword>
<dbReference type="Gramene" id="rna33138">
    <property type="protein sequence ID" value="RHN57570.1"/>
    <property type="gene ID" value="gene33138"/>
</dbReference>
<evidence type="ECO:0000256" key="1">
    <source>
        <dbReference type="SAM" id="Phobius"/>
    </source>
</evidence>
<organism evidence="2">
    <name type="scientific">Medicago truncatula</name>
    <name type="common">Barrel medic</name>
    <name type="synonym">Medicago tribuloides</name>
    <dbReference type="NCBI Taxonomy" id="3880"/>
    <lineage>
        <taxon>Eukaryota</taxon>
        <taxon>Viridiplantae</taxon>
        <taxon>Streptophyta</taxon>
        <taxon>Embryophyta</taxon>
        <taxon>Tracheophyta</taxon>
        <taxon>Spermatophyta</taxon>
        <taxon>Magnoliopsida</taxon>
        <taxon>eudicotyledons</taxon>
        <taxon>Gunneridae</taxon>
        <taxon>Pentapetalae</taxon>
        <taxon>rosids</taxon>
        <taxon>fabids</taxon>
        <taxon>Fabales</taxon>
        <taxon>Fabaceae</taxon>
        <taxon>Papilionoideae</taxon>
        <taxon>50 kb inversion clade</taxon>
        <taxon>NPAAA clade</taxon>
        <taxon>Hologalegina</taxon>
        <taxon>IRL clade</taxon>
        <taxon>Trifolieae</taxon>
        <taxon>Medicago</taxon>
    </lineage>
</organism>
<dbReference type="EMBL" id="PSQE01000005">
    <property type="protein sequence ID" value="RHN57570.1"/>
    <property type="molecule type" value="Genomic_DNA"/>
</dbReference>
<dbReference type="AlphaFoldDB" id="A0A396HW43"/>
<evidence type="ECO:0008006" key="3">
    <source>
        <dbReference type="Google" id="ProtNLM"/>
    </source>
</evidence>
<comment type="caution">
    <text evidence="2">The sequence shown here is derived from an EMBL/GenBank/DDBJ whole genome shotgun (WGS) entry which is preliminary data.</text>
</comment>
<dbReference type="Proteomes" id="UP000265566">
    <property type="component" value="Chromosome 5"/>
</dbReference>
<evidence type="ECO:0000313" key="2">
    <source>
        <dbReference type="EMBL" id="RHN57570.1"/>
    </source>
</evidence>